<evidence type="ECO:0000313" key="1">
    <source>
        <dbReference type="EMBL" id="GGA33735.1"/>
    </source>
</evidence>
<gene>
    <name evidence="1" type="ORF">GCM10010981_23350</name>
</gene>
<proteinExistence type="predicted"/>
<comment type="caution">
    <text evidence="1">The sequence shown here is derived from an EMBL/GenBank/DDBJ whole genome shotgun (WGS) entry which is preliminary data.</text>
</comment>
<accession>A0ABQ1FZ51</accession>
<protein>
    <submittedName>
        <fullName evidence="1">Uncharacterized protein</fullName>
    </submittedName>
</protein>
<reference evidence="2" key="1">
    <citation type="journal article" date="2019" name="Int. J. Syst. Evol. Microbiol.">
        <title>The Global Catalogue of Microorganisms (GCM) 10K type strain sequencing project: providing services to taxonomists for standard genome sequencing and annotation.</title>
        <authorList>
            <consortium name="The Broad Institute Genomics Platform"/>
            <consortium name="The Broad Institute Genome Sequencing Center for Infectious Disease"/>
            <person name="Wu L."/>
            <person name="Ma J."/>
        </authorList>
    </citation>
    <scope>NUCLEOTIDE SEQUENCE [LARGE SCALE GENOMIC DNA]</scope>
    <source>
        <strain evidence="2">CGMCC 1.15439</strain>
    </source>
</reference>
<dbReference type="EMBL" id="BMJA01000002">
    <property type="protein sequence ID" value="GGA33735.1"/>
    <property type="molecule type" value="Genomic_DNA"/>
</dbReference>
<dbReference type="Proteomes" id="UP000620046">
    <property type="component" value="Unassembled WGS sequence"/>
</dbReference>
<organism evidence="1 2">
    <name type="scientific">Dyella nitratireducens</name>
    <dbReference type="NCBI Taxonomy" id="1849580"/>
    <lineage>
        <taxon>Bacteria</taxon>
        <taxon>Pseudomonadati</taxon>
        <taxon>Pseudomonadota</taxon>
        <taxon>Gammaproteobacteria</taxon>
        <taxon>Lysobacterales</taxon>
        <taxon>Rhodanobacteraceae</taxon>
        <taxon>Dyella</taxon>
    </lineage>
</organism>
<evidence type="ECO:0000313" key="2">
    <source>
        <dbReference type="Proteomes" id="UP000620046"/>
    </source>
</evidence>
<name>A0ABQ1FZ51_9GAMM</name>
<keyword evidence="2" id="KW-1185">Reference proteome</keyword>
<dbReference type="RefSeq" id="WP_188794509.1">
    <property type="nucleotide sequence ID" value="NZ_BMJA01000002.1"/>
</dbReference>
<sequence length="690" mass="77167">MDVQTFRKIVDRTPALIGPHQASLERLYSYVGLDYQTTQQQLDTVNKALYKKVCDAFTSGHAEAWRLCRSVKADLIREHVILGTPLDPYFEVVNHLQDALRAKSDQSGDVTGDWEAAIRAARDHIEVSIWRESNHQNIYAREFAVARAGKYLKEQGYAIQLKPDFIALEEASEIALVAEIEKLVSKMGGLNIARKVFSLLSQAYDPDMQRYHIVPGISVTGGGQPHVPWGYLLQLAVKHINGTKPYLDLDAHWPRLINLVMAYAAVIDVQPYGHSAWQSFDVKGLLKFLQEQALYDSIFRFPQLRSSDVLKLCRGALSFLDDASLTPGGWSLADAFEVIGYLVDPVHDIRGPMIVAETDIRRALSHVPKDRVSTILRDVLSHPMEGPNQGFSRPIDAPTPTDSKKGADFYLKPLIRRSGGCYLLVDRSMCGWGYLEALLSALRENYDEFDNKVGLAIESFVRAELVAHGVPTTSGKYDFGGEEGECDLVAITSKTLIFMELKKKSLTRRARAGSDADLLLDLAGSLLSAQTQAGWHELRISQAGSLDLAQGQSRSHLSLDGRGIEKIGVGLSDFGSFQDRIMLKHFLEKMLNVEFNSPDPIYGARFTAMNRSLKKFRDQYSAAHRGETEVHQPFFNCWFVSVPQLLIFLDEVSGADSFRDTLWKYRHITFGTSDLYFEVSKIRSVKAAAA</sequence>